<feature type="region of interest" description="Disordered" evidence="1">
    <location>
        <begin position="926"/>
        <end position="972"/>
    </location>
</feature>
<gene>
    <name evidence="2" type="ORF">CTI12_AA133800</name>
</gene>
<dbReference type="Gene3D" id="2.40.50.140">
    <property type="entry name" value="Nucleic acid-binding proteins"/>
    <property type="match status" value="1"/>
</dbReference>
<evidence type="ECO:0000256" key="1">
    <source>
        <dbReference type="SAM" id="MobiDB-lite"/>
    </source>
</evidence>
<accession>A0A2U1PNE1</accession>
<feature type="compositionally biased region" description="Basic and acidic residues" evidence="1">
    <location>
        <begin position="554"/>
        <end position="563"/>
    </location>
</feature>
<dbReference type="PANTHER" id="PTHR45786">
    <property type="entry name" value="DNA BINDING PROTEIN-LIKE"/>
    <property type="match status" value="1"/>
</dbReference>
<reference evidence="2 3" key="1">
    <citation type="journal article" date="2018" name="Mol. Plant">
        <title>The genome of Artemisia annua provides insight into the evolution of Asteraceae family and artemisinin biosynthesis.</title>
        <authorList>
            <person name="Shen Q."/>
            <person name="Zhang L."/>
            <person name="Liao Z."/>
            <person name="Wang S."/>
            <person name="Yan T."/>
            <person name="Shi P."/>
            <person name="Liu M."/>
            <person name="Fu X."/>
            <person name="Pan Q."/>
            <person name="Wang Y."/>
            <person name="Lv Z."/>
            <person name="Lu X."/>
            <person name="Zhang F."/>
            <person name="Jiang W."/>
            <person name="Ma Y."/>
            <person name="Chen M."/>
            <person name="Hao X."/>
            <person name="Li L."/>
            <person name="Tang Y."/>
            <person name="Lv G."/>
            <person name="Zhou Y."/>
            <person name="Sun X."/>
            <person name="Brodelius P.E."/>
            <person name="Rose J.K.C."/>
            <person name="Tang K."/>
        </authorList>
    </citation>
    <scope>NUCLEOTIDE SEQUENCE [LARGE SCALE GENOMIC DNA]</scope>
    <source>
        <strain evidence="3">cv. Huhao1</strain>
        <tissue evidence="2">Leaf</tissue>
    </source>
</reference>
<feature type="region of interest" description="Disordered" evidence="1">
    <location>
        <begin position="342"/>
        <end position="367"/>
    </location>
</feature>
<comment type="caution">
    <text evidence="2">The sequence shown here is derived from an EMBL/GenBank/DDBJ whole genome shotgun (WGS) entry which is preliminary data.</text>
</comment>
<sequence>MRTKGKGKRKTTEHTNKNLNELQPRTSYAASSSAGVGDVDGVVAQGFLQEGVACTATDLKRKAHDSSSVVEAQCVNRLAWRGRQAQPLDDACVQRNASPAQMLLPVEADVVDSTTVFGSAQQEKQCVSTHLKRKAPDGSSLLGDQRSKRFTGIDGRSYSPNTAGPELSVPDVCTLLGDQQHLKLPNVCRPTFSPSDACRGPVVLDFVAASVSPQPDYHFGGPAGSKNNNGKRCVGAGRECQDNHAVPLKRRRCSRIASTLQTKQPPNVRSQGVRGSVASELPAAATVGGTSGNVAEDDRAATSVAAARLNAGAPRARATGSSSIQGNISSCTGDAMSESDCCPRVNTPDPHVAGTSQASSEHPTRTARFGPPAEYRAFGRCECVCFYCHAKFWRDIVEGLITLLDQHNALVQLFRTARDKLQDADVPEFRVRLFNVVGSAQHELPTADAVGAIVFDSGPETEAEFDIVVEAHSGEPQRINRLYPRYMALHFPLLFIYGEHGYHTDLRLADIRGTDPESDKRMSMNQFYAYQLHDRVDRTMADTEAQTSTPQTEEQQHTRDKGKQVMLEPDDIDLMNLRPQDFGKPLDLKVYRKWISKNIPDPSPTGICFILLDKKGGAIQANGQLPDMRQLDTRLQVDACYRIQGYGCKRTDNWQRTLDNKITLLFGRFTQAAPIQDEGFPKHYFNFTAYNEVCRRADTREPILTDYVGVIRDIGKIREFGDATTNIISRRNIDVQNLNGNTVMLTLWNELATDFPVARVEEMEQPVVIASSSCWAKRHAGSIVVACYSPAAHSLVPNISELLSYIADRDPYTLPAIIKDLENTKKIFQIHLGKGSRRGYPSFILDNASDISSPPSPETYIEPGEAGPSTPIPNVPEQQQTIEQQPIEITPGSASPPPSTSTPAETTLRITSGTAGLALIETEIQVEATEATTETERSNVRRELFTDPRGEGTDKRSKKAKHEEPAGSEKPL</sequence>
<feature type="compositionally biased region" description="Polar residues" evidence="1">
    <location>
        <begin position="17"/>
        <end position="26"/>
    </location>
</feature>
<feature type="compositionally biased region" description="Polar residues" evidence="1">
    <location>
        <begin position="544"/>
        <end position="553"/>
    </location>
</feature>
<feature type="compositionally biased region" description="Basic and acidic residues" evidence="1">
    <location>
        <begin position="934"/>
        <end position="972"/>
    </location>
</feature>
<dbReference type="InterPro" id="IPR012340">
    <property type="entry name" value="NA-bd_OB-fold"/>
</dbReference>
<organism evidence="2 3">
    <name type="scientific">Artemisia annua</name>
    <name type="common">Sweet wormwood</name>
    <dbReference type="NCBI Taxonomy" id="35608"/>
    <lineage>
        <taxon>Eukaryota</taxon>
        <taxon>Viridiplantae</taxon>
        <taxon>Streptophyta</taxon>
        <taxon>Embryophyta</taxon>
        <taxon>Tracheophyta</taxon>
        <taxon>Spermatophyta</taxon>
        <taxon>Magnoliopsida</taxon>
        <taxon>eudicotyledons</taxon>
        <taxon>Gunneridae</taxon>
        <taxon>Pentapetalae</taxon>
        <taxon>asterids</taxon>
        <taxon>campanulids</taxon>
        <taxon>Asterales</taxon>
        <taxon>Asteraceae</taxon>
        <taxon>Asteroideae</taxon>
        <taxon>Anthemideae</taxon>
        <taxon>Artemisiinae</taxon>
        <taxon>Artemisia</taxon>
    </lineage>
</organism>
<feature type="compositionally biased region" description="Polar residues" evidence="1">
    <location>
        <begin position="257"/>
        <end position="270"/>
    </location>
</feature>
<dbReference type="EMBL" id="PKPP01000933">
    <property type="protein sequence ID" value="PWA87249.1"/>
    <property type="molecule type" value="Genomic_DNA"/>
</dbReference>
<dbReference type="STRING" id="35608.A0A2U1PNE1"/>
<evidence type="ECO:0000313" key="3">
    <source>
        <dbReference type="Proteomes" id="UP000245207"/>
    </source>
</evidence>
<feature type="region of interest" description="Disordered" evidence="1">
    <location>
        <begin position="845"/>
        <end position="876"/>
    </location>
</feature>
<evidence type="ECO:0000313" key="2">
    <source>
        <dbReference type="EMBL" id="PWA87249.1"/>
    </source>
</evidence>
<dbReference type="SUPFAM" id="SSF50249">
    <property type="entry name" value="Nucleic acid-binding proteins"/>
    <property type="match status" value="1"/>
</dbReference>
<dbReference type="AlphaFoldDB" id="A0A2U1PNE1"/>
<keyword evidence="3" id="KW-1185">Reference proteome</keyword>
<dbReference type="Proteomes" id="UP000245207">
    <property type="component" value="Unassembled WGS sequence"/>
</dbReference>
<evidence type="ECO:0008006" key="4">
    <source>
        <dbReference type="Google" id="ProtNLM"/>
    </source>
</evidence>
<feature type="region of interest" description="Disordered" evidence="1">
    <location>
        <begin position="1"/>
        <end position="31"/>
    </location>
</feature>
<protein>
    <recommendedName>
        <fullName evidence="4">Nucleic acid-binding, OB-fold protein</fullName>
    </recommendedName>
</protein>
<feature type="region of interest" description="Disordered" evidence="1">
    <location>
        <begin position="542"/>
        <end position="563"/>
    </location>
</feature>
<feature type="region of interest" description="Disordered" evidence="1">
    <location>
        <begin position="257"/>
        <end position="276"/>
    </location>
</feature>
<dbReference type="PANTHER" id="PTHR45786:SF74">
    <property type="entry name" value="ATP-DEPENDENT DNA HELICASE"/>
    <property type="match status" value="1"/>
</dbReference>
<name>A0A2U1PNE1_ARTAN</name>
<proteinExistence type="predicted"/>